<dbReference type="Pfam" id="PF00005">
    <property type="entry name" value="ABC_tran"/>
    <property type="match status" value="1"/>
</dbReference>
<evidence type="ECO:0000313" key="6">
    <source>
        <dbReference type="Proteomes" id="UP001246244"/>
    </source>
</evidence>
<protein>
    <submittedName>
        <fullName evidence="5">ABC transporter ATP-binding protein</fullName>
    </submittedName>
</protein>
<dbReference type="RefSeq" id="WP_310574780.1">
    <property type="nucleotide sequence ID" value="NZ_JAVKPK010000007.1"/>
</dbReference>
<dbReference type="PROSITE" id="PS00211">
    <property type="entry name" value="ABC_TRANSPORTER_1"/>
    <property type="match status" value="1"/>
</dbReference>
<dbReference type="SMART" id="SM00382">
    <property type="entry name" value="AAA"/>
    <property type="match status" value="1"/>
</dbReference>
<sequence>MMCARLEVQNATFSYDGKRNIFEDISFSVDSGDVFCILGPNGTGKSTLLRCLCNLYPLNEGNIYIDGKDISSYAPKKLAKKIGFIPQIHTPTFPYSVLQVVMMGRNPHLNTFASPSHRDREIALEALRTVNIEHIWDKPYTELSGGQMQLVLMARVLAQEPEILLLDEPTSHLDVGNQIYTIKMIRKLSQKGLALVMTSHFPDHTFLSSSKVGIMKDRRFLAMGPAEVVVTEENLQEAYGVPIKIVRIDGEIKRKIAVPVISD</sequence>
<proteinExistence type="predicted"/>
<evidence type="ECO:0000256" key="3">
    <source>
        <dbReference type="ARBA" id="ARBA00022840"/>
    </source>
</evidence>
<evidence type="ECO:0000256" key="1">
    <source>
        <dbReference type="ARBA" id="ARBA00022448"/>
    </source>
</evidence>
<dbReference type="InterPro" id="IPR017871">
    <property type="entry name" value="ABC_transporter-like_CS"/>
</dbReference>
<dbReference type="Proteomes" id="UP001246244">
    <property type="component" value="Unassembled WGS sequence"/>
</dbReference>
<accession>A0ABU2CYE4</accession>
<dbReference type="InterPro" id="IPR027417">
    <property type="entry name" value="P-loop_NTPase"/>
</dbReference>
<comment type="caution">
    <text evidence="5">The sequence shown here is derived from an EMBL/GenBank/DDBJ whole genome shotgun (WGS) entry which is preliminary data.</text>
</comment>
<dbReference type="InterPro" id="IPR050153">
    <property type="entry name" value="Metal_Ion_Import_ABC"/>
</dbReference>
<evidence type="ECO:0000313" key="5">
    <source>
        <dbReference type="EMBL" id="MDR7664754.1"/>
    </source>
</evidence>
<feature type="domain" description="ABC transporter" evidence="4">
    <location>
        <begin position="6"/>
        <end position="242"/>
    </location>
</feature>
<keyword evidence="2" id="KW-0547">Nucleotide-binding</keyword>
<evidence type="ECO:0000256" key="2">
    <source>
        <dbReference type="ARBA" id="ARBA00022741"/>
    </source>
</evidence>
<dbReference type="SUPFAM" id="SSF52540">
    <property type="entry name" value="P-loop containing nucleoside triphosphate hydrolases"/>
    <property type="match status" value="1"/>
</dbReference>
<organism evidence="5 6">
    <name type="scientific">Methanosarcina baikalica</name>
    <dbReference type="NCBI Taxonomy" id="3073890"/>
    <lineage>
        <taxon>Archaea</taxon>
        <taxon>Methanobacteriati</taxon>
        <taxon>Methanobacteriota</taxon>
        <taxon>Stenosarchaea group</taxon>
        <taxon>Methanomicrobia</taxon>
        <taxon>Methanosarcinales</taxon>
        <taxon>Methanosarcinaceae</taxon>
        <taxon>Methanosarcina</taxon>
    </lineage>
</organism>
<dbReference type="PANTHER" id="PTHR42734">
    <property type="entry name" value="METAL TRANSPORT SYSTEM ATP-BINDING PROTEIN TM_0124-RELATED"/>
    <property type="match status" value="1"/>
</dbReference>
<keyword evidence="3 5" id="KW-0067">ATP-binding</keyword>
<keyword evidence="6" id="KW-1185">Reference proteome</keyword>
<dbReference type="PROSITE" id="PS50893">
    <property type="entry name" value="ABC_TRANSPORTER_2"/>
    <property type="match status" value="1"/>
</dbReference>
<dbReference type="InterPro" id="IPR003593">
    <property type="entry name" value="AAA+_ATPase"/>
</dbReference>
<dbReference type="Gene3D" id="3.40.50.300">
    <property type="entry name" value="P-loop containing nucleotide triphosphate hydrolases"/>
    <property type="match status" value="1"/>
</dbReference>
<dbReference type="GO" id="GO:0005524">
    <property type="term" value="F:ATP binding"/>
    <property type="evidence" value="ECO:0007669"/>
    <property type="project" value="UniProtKB-KW"/>
</dbReference>
<name>A0ABU2CYE4_9EURY</name>
<keyword evidence="1" id="KW-0813">Transport</keyword>
<evidence type="ECO:0000259" key="4">
    <source>
        <dbReference type="PROSITE" id="PS50893"/>
    </source>
</evidence>
<dbReference type="InterPro" id="IPR003439">
    <property type="entry name" value="ABC_transporter-like_ATP-bd"/>
</dbReference>
<reference evidence="6" key="1">
    <citation type="submission" date="2023-07" db="EMBL/GenBank/DDBJ databases">
        <title>Whole-genome sequencing of a new Methanosarcina sp. Z-7115.</title>
        <authorList>
            <person name="Zhilina T.N."/>
            <person name="Merkel A.Y."/>
        </authorList>
    </citation>
    <scope>NUCLEOTIDE SEQUENCE [LARGE SCALE GENOMIC DNA]</scope>
    <source>
        <strain evidence="6">Z-7115</strain>
    </source>
</reference>
<dbReference type="EMBL" id="JAVKPK010000007">
    <property type="protein sequence ID" value="MDR7664754.1"/>
    <property type="molecule type" value="Genomic_DNA"/>
</dbReference>
<dbReference type="PANTHER" id="PTHR42734:SF19">
    <property type="entry name" value="IRON COMPOUNDS ABC TRANSPORTER, ATP-BINDING PROTEIN"/>
    <property type="match status" value="1"/>
</dbReference>
<gene>
    <name evidence="5" type="ORF">RG963_02915</name>
</gene>